<dbReference type="Proteomes" id="UP001152759">
    <property type="component" value="Chromosome 3"/>
</dbReference>
<feature type="coiled-coil region" evidence="1">
    <location>
        <begin position="307"/>
        <end position="343"/>
    </location>
</feature>
<accession>A0A9P0AAB9</accession>
<gene>
    <name evidence="4" type="ORF">BEMITA_LOCUS6536</name>
</gene>
<feature type="region of interest" description="Disordered" evidence="2">
    <location>
        <begin position="244"/>
        <end position="269"/>
    </location>
</feature>
<evidence type="ECO:0000259" key="3">
    <source>
        <dbReference type="PROSITE" id="PS50833"/>
    </source>
</evidence>
<feature type="domain" description="Brix" evidence="3">
    <location>
        <begin position="34"/>
        <end position="298"/>
    </location>
</feature>
<evidence type="ECO:0000256" key="2">
    <source>
        <dbReference type="SAM" id="MobiDB-lite"/>
    </source>
</evidence>
<keyword evidence="1" id="KW-0175">Coiled coil</keyword>
<feature type="compositionally biased region" description="Basic and acidic residues" evidence="2">
    <location>
        <begin position="457"/>
        <end position="476"/>
    </location>
</feature>
<feature type="compositionally biased region" description="Acidic residues" evidence="2">
    <location>
        <begin position="379"/>
        <end position="391"/>
    </location>
</feature>
<dbReference type="InterPro" id="IPR007109">
    <property type="entry name" value="Brix"/>
</dbReference>
<dbReference type="SUPFAM" id="SSF52954">
    <property type="entry name" value="Class II aaRS ABD-related"/>
    <property type="match status" value="1"/>
</dbReference>
<dbReference type="GO" id="GO:0030687">
    <property type="term" value="C:preribosome, large subunit precursor"/>
    <property type="evidence" value="ECO:0007669"/>
    <property type="project" value="TreeGrafter"/>
</dbReference>
<protein>
    <recommendedName>
        <fullName evidence="3">Brix domain-containing protein</fullName>
    </recommendedName>
</protein>
<evidence type="ECO:0000256" key="1">
    <source>
        <dbReference type="SAM" id="Coils"/>
    </source>
</evidence>
<reference evidence="4" key="1">
    <citation type="submission" date="2021-12" db="EMBL/GenBank/DDBJ databases">
        <authorList>
            <person name="King R."/>
        </authorList>
    </citation>
    <scope>NUCLEOTIDE SEQUENCE</scope>
</reference>
<feature type="compositionally biased region" description="Basic residues" evidence="2">
    <location>
        <begin position="447"/>
        <end position="456"/>
    </location>
</feature>
<dbReference type="GO" id="GO:0019843">
    <property type="term" value="F:rRNA binding"/>
    <property type="evidence" value="ECO:0007669"/>
    <property type="project" value="InterPro"/>
</dbReference>
<feature type="compositionally biased region" description="Acidic residues" evidence="2">
    <location>
        <begin position="402"/>
        <end position="411"/>
    </location>
</feature>
<proteinExistence type="predicted"/>
<feature type="region of interest" description="Disordered" evidence="2">
    <location>
        <begin position="356"/>
        <end position="551"/>
    </location>
</feature>
<name>A0A9P0AAB9_BEMTA</name>
<dbReference type="GO" id="GO:0000027">
    <property type="term" value="P:ribosomal large subunit assembly"/>
    <property type="evidence" value="ECO:0007669"/>
    <property type="project" value="TreeGrafter"/>
</dbReference>
<organism evidence="4 5">
    <name type="scientific">Bemisia tabaci</name>
    <name type="common">Sweetpotato whitefly</name>
    <name type="synonym">Aleurodes tabaci</name>
    <dbReference type="NCBI Taxonomy" id="7038"/>
    <lineage>
        <taxon>Eukaryota</taxon>
        <taxon>Metazoa</taxon>
        <taxon>Ecdysozoa</taxon>
        <taxon>Arthropoda</taxon>
        <taxon>Hexapoda</taxon>
        <taxon>Insecta</taxon>
        <taxon>Pterygota</taxon>
        <taxon>Neoptera</taxon>
        <taxon>Paraneoptera</taxon>
        <taxon>Hemiptera</taxon>
        <taxon>Sternorrhyncha</taxon>
        <taxon>Aleyrodoidea</taxon>
        <taxon>Aleyrodidae</taxon>
        <taxon>Aleyrodinae</taxon>
        <taxon>Bemisia</taxon>
    </lineage>
</organism>
<keyword evidence="5" id="KW-1185">Reference proteome</keyword>
<sequence length="551" mass="63297">MGKRYKIKRKGFAQKQNPESYAKFEEPEELVRAPHSFVIHRGEVGPYIQELTTDFRKVMEPFTASSLHVRKSNRVKDFASVAAPLHVTHLCMFTNSKEKGPNLRIAHLPQGPTLTFKINKYTFARNVLSSLTKPNICEKMYAHSPLIVLNNFVGEGLHIKLMATMFQNMFPALNISKVNLKEIQRCVLINYDPNTETIEFRHYAIKVVPVGLAKGVKKLVQNKIPNLAKMEDISELITKPSQLSESEFEDDPNSHVSLPEHSSFRGGNVGNKTSSIRLSELGPRITFQLVKVEAGLLTGEVLYHRFVSKSEEEKERIRQQLQLKKELKARRRAEQEAHVLKKKALKELMDKKSLEGVKNKFKSQSTEEGEESKPTEGPQSEEESDYEEVPQEEGTKGKRNGDDEEDVEDAIEWFRKEVGEEPGEEFFITAPKRKRPEPPTTEEKTGKSKKSKKSKQHKLEDDYDEEKKGEDDESKHIPAHLPQWRKKKIAKQMKDQGDGKDKKSGEKSQDSKKKKKKELSLSQKIHKKNLLKKKEKKKKLLKSKLRKKGFH</sequence>
<evidence type="ECO:0000313" key="4">
    <source>
        <dbReference type="EMBL" id="CAH0387533.1"/>
    </source>
</evidence>
<evidence type="ECO:0000313" key="5">
    <source>
        <dbReference type="Proteomes" id="UP001152759"/>
    </source>
</evidence>
<feature type="compositionally biased region" description="Basic residues" evidence="2">
    <location>
        <begin position="524"/>
        <end position="551"/>
    </location>
</feature>
<dbReference type="EMBL" id="OU963864">
    <property type="protein sequence ID" value="CAH0387533.1"/>
    <property type="molecule type" value="Genomic_DNA"/>
</dbReference>
<dbReference type="SMART" id="SM00879">
    <property type="entry name" value="Brix"/>
    <property type="match status" value="1"/>
</dbReference>
<dbReference type="PANTHER" id="PTHR12661">
    <property type="entry name" value="PETER PAN-RELATED"/>
    <property type="match status" value="1"/>
</dbReference>
<dbReference type="AlphaFoldDB" id="A0A9P0AAB9"/>
<dbReference type="PROSITE" id="PS50833">
    <property type="entry name" value="BRIX"/>
    <property type="match status" value="1"/>
</dbReference>
<dbReference type="InterPro" id="IPR045112">
    <property type="entry name" value="PPAN-like"/>
</dbReference>
<feature type="compositionally biased region" description="Basic and acidic residues" evidence="2">
    <location>
        <begin position="492"/>
        <end position="511"/>
    </location>
</feature>
<dbReference type="PANTHER" id="PTHR12661:SF5">
    <property type="entry name" value="SUPPRESSOR OF SWI4 1 HOMOLOG"/>
    <property type="match status" value="1"/>
</dbReference>
<dbReference type="Pfam" id="PF04427">
    <property type="entry name" value="Brix"/>
    <property type="match status" value="1"/>
</dbReference>
<dbReference type="GO" id="GO:0006364">
    <property type="term" value="P:rRNA processing"/>
    <property type="evidence" value="ECO:0007669"/>
    <property type="project" value="InterPro"/>
</dbReference>